<dbReference type="PANTHER" id="PTHR34215">
    <property type="entry name" value="BLL0784 PROTEIN"/>
    <property type="match status" value="1"/>
</dbReference>
<dbReference type="SUPFAM" id="SSF64376">
    <property type="entry name" value="YlxR-like"/>
    <property type="match status" value="1"/>
</dbReference>
<dbReference type="EMBL" id="CP001098">
    <property type="protein sequence ID" value="ACL69540.1"/>
    <property type="molecule type" value="Genomic_DNA"/>
</dbReference>
<keyword evidence="3" id="KW-1185">Reference proteome</keyword>
<feature type="domain" description="YlxR" evidence="1">
    <location>
        <begin position="8"/>
        <end position="82"/>
    </location>
</feature>
<dbReference type="HOGENOM" id="CLU_147970_2_1_9"/>
<name>B8CW71_HALOH</name>
<evidence type="ECO:0000313" key="2">
    <source>
        <dbReference type="EMBL" id="ACL69540.1"/>
    </source>
</evidence>
<organism evidence="2 3">
    <name type="scientific">Halothermothrix orenii (strain H 168 / OCM 544 / DSM 9562)</name>
    <dbReference type="NCBI Taxonomy" id="373903"/>
    <lineage>
        <taxon>Bacteria</taxon>
        <taxon>Bacillati</taxon>
        <taxon>Bacillota</taxon>
        <taxon>Clostridia</taxon>
        <taxon>Halanaerobiales</taxon>
        <taxon>Halothermotrichaceae</taxon>
        <taxon>Halothermothrix</taxon>
    </lineage>
</organism>
<proteinExistence type="predicted"/>
<dbReference type="Pfam" id="PF04296">
    <property type="entry name" value="YlxR"/>
    <property type="match status" value="1"/>
</dbReference>
<dbReference type="Gene3D" id="3.30.1230.10">
    <property type="entry name" value="YlxR-like"/>
    <property type="match status" value="1"/>
</dbReference>
<gene>
    <name evidence="2" type="ordered locus">Hore_07830</name>
</gene>
<reference evidence="2 3" key="1">
    <citation type="journal article" date="2009" name="PLoS ONE">
        <title>Genome analysis of the anaerobic thermohalophilic bacterium Halothermothrix orenii.</title>
        <authorList>
            <person name="Mavromatis K."/>
            <person name="Ivanova N."/>
            <person name="Anderson I."/>
            <person name="Lykidis A."/>
            <person name="Hooper S.D."/>
            <person name="Sun H."/>
            <person name="Kunin V."/>
            <person name="Lapidus A."/>
            <person name="Hugenholtz P."/>
            <person name="Patel B."/>
            <person name="Kyrpides N.C."/>
        </authorList>
    </citation>
    <scope>NUCLEOTIDE SEQUENCE [LARGE SCALE GENOMIC DNA]</scope>
    <source>
        <strain evidence="3">H 168 / OCM 544 / DSM 9562</strain>
    </source>
</reference>
<dbReference type="KEGG" id="hor:Hore_07830"/>
<dbReference type="eggNOG" id="COG2740">
    <property type="taxonomic scope" value="Bacteria"/>
</dbReference>
<dbReference type="STRING" id="373903.Hore_07830"/>
<evidence type="ECO:0000313" key="3">
    <source>
        <dbReference type="Proteomes" id="UP000000719"/>
    </source>
</evidence>
<dbReference type="NCBIfam" id="NF047356">
    <property type="entry name" value="RNA_bind_RnpM"/>
    <property type="match status" value="1"/>
</dbReference>
<dbReference type="RefSeq" id="WP_012635728.1">
    <property type="nucleotide sequence ID" value="NC_011899.1"/>
</dbReference>
<dbReference type="PANTHER" id="PTHR34215:SF1">
    <property type="entry name" value="YLXR DOMAIN-CONTAINING PROTEIN"/>
    <property type="match status" value="1"/>
</dbReference>
<dbReference type="AlphaFoldDB" id="B8CW71"/>
<protein>
    <submittedName>
        <fullName evidence="2">Predicted nucleic-acid-binding protein implicated in transcription termination</fullName>
    </submittedName>
</protein>
<evidence type="ECO:0000259" key="1">
    <source>
        <dbReference type="Pfam" id="PF04296"/>
    </source>
</evidence>
<dbReference type="Proteomes" id="UP000000719">
    <property type="component" value="Chromosome"/>
</dbReference>
<dbReference type="InterPro" id="IPR007393">
    <property type="entry name" value="YlxR_dom"/>
</dbReference>
<accession>B8CW71</accession>
<dbReference type="InterPro" id="IPR035931">
    <property type="entry name" value="YlxR-like_sf"/>
</dbReference>
<dbReference type="CDD" id="cd00279">
    <property type="entry name" value="YlxR"/>
    <property type="match status" value="1"/>
</dbReference>
<sequence length="90" mass="10170">MSRKVPVRMCIGCQTRKPKKELIRIIYNKKTGEIKVDPSGKLPGRGAYICPDKGCLKKAKKGNRLNKSLKTSISDEIYTKLMEEIDKMNG</sequence>
<dbReference type="InterPro" id="IPR037465">
    <property type="entry name" value="YlxR"/>
</dbReference>